<dbReference type="PANTHER" id="PTHR33619">
    <property type="entry name" value="POLYSACCHARIDE EXPORT PROTEIN GFCE-RELATED"/>
    <property type="match status" value="1"/>
</dbReference>
<dbReference type="GO" id="GO:0015288">
    <property type="term" value="F:porin activity"/>
    <property type="evidence" value="ECO:0007669"/>
    <property type="project" value="UniProtKB-KW"/>
</dbReference>
<dbReference type="AlphaFoldDB" id="A9A0G2"/>
<name>A9A0G2_DESOH</name>
<feature type="domain" description="Soluble ligand binding" evidence="16">
    <location>
        <begin position="202"/>
        <end position="247"/>
    </location>
</feature>
<dbReference type="Gene3D" id="3.30.1950.10">
    <property type="entry name" value="wza like domain"/>
    <property type="match status" value="1"/>
</dbReference>
<dbReference type="GO" id="GO:0009279">
    <property type="term" value="C:cell outer membrane"/>
    <property type="evidence" value="ECO:0007669"/>
    <property type="project" value="UniProtKB-SubCell"/>
</dbReference>
<evidence type="ECO:0000313" key="18">
    <source>
        <dbReference type="EMBL" id="ABW67462.1"/>
    </source>
</evidence>
<keyword evidence="4" id="KW-1134">Transmembrane beta strand</keyword>
<evidence type="ECO:0000256" key="9">
    <source>
        <dbReference type="ARBA" id="ARBA00023065"/>
    </source>
</evidence>
<dbReference type="EMBL" id="CP000859">
    <property type="protein sequence ID" value="ABW67462.1"/>
    <property type="molecule type" value="Genomic_DNA"/>
</dbReference>
<keyword evidence="19" id="KW-1185">Reference proteome</keyword>
<dbReference type="Proteomes" id="UP000008561">
    <property type="component" value="Chromosome"/>
</dbReference>
<keyword evidence="8" id="KW-0625">Polysaccharide transport</keyword>
<keyword evidence="10" id="KW-0626">Porin</keyword>
<evidence type="ECO:0000256" key="8">
    <source>
        <dbReference type="ARBA" id="ARBA00023047"/>
    </source>
</evidence>
<dbReference type="PANTHER" id="PTHR33619:SF3">
    <property type="entry name" value="POLYSACCHARIDE EXPORT PROTEIN GFCE-RELATED"/>
    <property type="match status" value="1"/>
</dbReference>
<evidence type="ECO:0000259" key="17">
    <source>
        <dbReference type="Pfam" id="PF22461"/>
    </source>
</evidence>
<accession>A9A0G2</accession>
<evidence type="ECO:0000259" key="16">
    <source>
        <dbReference type="Pfam" id="PF10531"/>
    </source>
</evidence>
<dbReference type="KEGG" id="dol:Dole_1658"/>
<organism evidence="18 19">
    <name type="scientific">Desulfosudis oleivorans (strain DSM 6200 / JCM 39069 / Hxd3)</name>
    <name type="common">Desulfococcus oleovorans</name>
    <dbReference type="NCBI Taxonomy" id="96561"/>
    <lineage>
        <taxon>Bacteria</taxon>
        <taxon>Pseudomonadati</taxon>
        <taxon>Thermodesulfobacteriota</taxon>
        <taxon>Desulfobacteria</taxon>
        <taxon>Desulfobacterales</taxon>
        <taxon>Desulfosudaceae</taxon>
        <taxon>Desulfosudis</taxon>
    </lineage>
</organism>
<keyword evidence="12" id="KW-0564">Palmitate</keyword>
<evidence type="ECO:0000256" key="6">
    <source>
        <dbReference type="ARBA" id="ARBA00022692"/>
    </source>
</evidence>
<keyword evidence="14" id="KW-0449">Lipoprotein</keyword>
<keyword evidence="5" id="KW-0762">Sugar transport</keyword>
<evidence type="ECO:0000256" key="2">
    <source>
        <dbReference type="ARBA" id="ARBA00009450"/>
    </source>
</evidence>
<evidence type="ECO:0000256" key="1">
    <source>
        <dbReference type="ARBA" id="ARBA00004571"/>
    </source>
</evidence>
<proteinExistence type="inferred from homology"/>
<evidence type="ECO:0000256" key="5">
    <source>
        <dbReference type="ARBA" id="ARBA00022597"/>
    </source>
</evidence>
<dbReference type="GO" id="GO:0015159">
    <property type="term" value="F:polysaccharide transmembrane transporter activity"/>
    <property type="evidence" value="ECO:0007669"/>
    <property type="project" value="InterPro"/>
</dbReference>
<feature type="domain" description="Polysaccharide export protein N-terminal" evidence="15">
    <location>
        <begin position="32"/>
        <end position="104"/>
    </location>
</feature>
<dbReference type="HOGENOM" id="CLU_038343_0_3_7"/>
<feature type="domain" description="SLBB" evidence="17">
    <location>
        <begin position="111"/>
        <end position="197"/>
    </location>
</feature>
<evidence type="ECO:0000256" key="14">
    <source>
        <dbReference type="ARBA" id="ARBA00023288"/>
    </source>
</evidence>
<evidence type="ECO:0000259" key="15">
    <source>
        <dbReference type="Pfam" id="PF02563"/>
    </source>
</evidence>
<evidence type="ECO:0000256" key="12">
    <source>
        <dbReference type="ARBA" id="ARBA00023139"/>
    </source>
</evidence>
<keyword evidence="3" id="KW-0813">Transport</keyword>
<dbReference type="Gene3D" id="3.10.560.10">
    <property type="entry name" value="Outer membrane lipoprotein wza domain like"/>
    <property type="match status" value="2"/>
</dbReference>
<comment type="subcellular location">
    <subcellularLocation>
        <location evidence="1">Cell outer membrane</location>
        <topology evidence="1">Multi-pass membrane protein</topology>
    </subcellularLocation>
</comment>
<dbReference type="RefSeq" id="WP_012175078.1">
    <property type="nucleotide sequence ID" value="NC_009943.1"/>
</dbReference>
<keyword evidence="7" id="KW-0732">Signal</keyword>
<keyword evidence="11" id="KW-0472">Membrane</keyword>
<gene>
    <name evidence="18" type="ordered locus">Dole_1658</name>
</gene>
<evidence type="ECO:0000256" key="11">
    <source>
        <dbReference type="ARBA" id="ARBA00023136"/>
    </source>
</evidence>
<evidence type="ECO:0000256" key="3">
    <source>
        <dbReference type="ARBA" id="ARBA00022448"/>
    </source>
</evidence>
<evidence type="ECO:0000256" key="13">
    <source>
        <dbReference type="ARBA" id="ARBA00023237"/>
    </source>
</evidence>
<dbReference type="GO" id="GO:0046930">
    <property type="term" value="C:pore complex"/>
    <property type="evidence" value="ECO:0007669"/>
    <property type="project" value="UniProtKB-KW"/>
</dbReference>
<protein>
    <submittedName>
        <fullName evidence="18">Polysaccharide export protein</fullName>
    </submittedName>
</protein>
<dbReference type="eggNOG" id="COG1596">
    <property type="taxonomic scope" value="Bacteria"/>
</dbReference>
<evidence type="ECO:0000256" key="4">
    <source>
        <dbReference type="ARBA" id="ARBA00022452"/>
    </source>
</evidence>
<dbReference type="InterPro" id="IPR049712">
    <property type="entry name" value="Poly_export"/>
</dbReference>
<reference evidence="18 19" key="1">
    <citation type="submission" date="2007-10" db="EMBL/GenBank/DDBJ databases">
        <title>Complete sequence of Desulfococcus oleovorans Hxd3.</title>
        <authorList>
            <consortium name="US DOE Joint Genome Institute"/>
            <person name="Copeland A."/>
            <person name="Lucas S."/>
            <person name="Lapidus A."/>
            <person name="Barry K."/>
            <person name="Glavina del Rio T."/>
            <person name="Dalin E."/>
            <person name="Tice H."/>
            <person name="Pitluck S."/>
            <person name="Kiss H."/>
            <person name="Brettin T."/>
            <person name="Bruce D."/>
            <person name="Detter J.C."/>
            <person name="Han C."/>
            <person name="Schmutz J."/>
            <person name="Larimer F."/>
            <person name="Land M."/>
            <person name="Hauser L."/>
            <person name="Kyrpides N."/>
            <person name="Kim E."/>
            <person name="Wawrik B."/>
            <person name="Richardson P."/>
        </authorList>
    </citation>
    <scope>NUCLEOTIDE SEQUENCE [LARGE SCALE GENOMIC DNA]</scope>
    <source>
        <strain evidence="19">DSM 6200 / JCM 39069 / Hxd3</strain>
    </source>
</reference>
<dbReference type="GO" id="GO:0006811">
    <property type="term" value="P:monoatomic ion transport"/>
    <property type="evidence" value="ECO:0007669"/>
    <property type="project" value="UniProtKB-KW"/>
</dbReference>
<dbReference type="Pfam" id="PF22461">
    <property type="entry name" value="SLBB_2"/>
    <property type="match status" value="1"/>
</dbReference>
<dbReference type="Pfam" id="PF02563">
    <property type="entry name" value="Poly_export"/>
    <property type="match status" value="1"/>
</dbReference>
<dbReference type="OrthoDB" id="193635at2"/>
<dbReference type="InterPro" id="IPR019554">
    <property type="entry name" value="Soluble_ligand-bd"/>
</dbReference>
<dbReference type="InterPro" id="IPR003715">
    <property type="entry name" value="Poly_export_N"/>
</dbReference>
<keyword evidence="13" id="KW-0998">Cell outer membrane</keyword>
<evidence type="ECO:0000313" key="19">
    <source>
        <dbReference type="Proteomes" id="UP000008561"/>
    </source>
</evidence>
<evidence type="ECO:0000256" key="7">
    <source>
        <dbReference type="ARBA" id="ARBA00022729"/>
    </source>
</evidence>
<keyword evidence="9" id="KW-0406">Ion transport</keyword>
<keyword evidence="6" id="KW-0812">Transmembrane</keyword>
<comment type="similarity">
    <text evidence="2">Belongs to the BexD/CtrA/VexA family.</text>
</comment>
<dbReference type="STRING" id="96561.Dole_1658"/>
<dbReference type="Pfam" id="PF10531">
    <property type="entry name" value="SLBB"/>
    <property type="match status" value="1"/>
</dbReference>
<evidence type="ECO:0000256" key="10">
    <source>
        <dbReference type="ARBA" id="ARBA00023114"/>
    </source>
</evidence>
<dbReference type="InterPro" id="IPR054765">
    <property type="entry name" value="SLBB_dom"/>
</dbReference>
<sequence length="277" mass="30369">MWGYSLPALPCRGPLVISVLDLLLFAPMGTCENYIVGPGDTLSINVYEHPDLTTTVQVDGGGAIRFPLIGEFEVTGMDVSELSQAIEKKLADGYIVNPQVAIVVKEYRSRKATILGQVNAPALYELRGRTTLLELISTAGGLTADAGKYAYLTRTLSENGERDAPRQEVIKIDIKKLVEEGDTTQNILISNGDSVFISRMEKIYVTGEVKYAGAYPYEEGLTVIKAITNARGFTDRASATNIQIIRKENGIEQVLSKVKMDERVMPEDVIVVPESFF</sequence>